<dbReference type="AlphaFoldDB" id="E8R215"/>
<keyword evidence="7" id="KW-0963">Cytoplasm</keyword>
<dbReference type="InterPro" id="IPR040442">
    <property type="entry name" value="Pyrv_kinase-like_dom_sf"/>
</dbReference>
<protein>
    <recommendedName>
        <fullName evidence="7">3-methyl-2-oxobutanoate hydroxymethyltransferase</fullName>
        <ecNumber evidence="7">2.1.2.11</ecNumber>
    </recommendedName>
    <alternativeName>
        <fullName evidence="7">Ketopantoate hydroxymethyltransferase</fullName>
        <shortName evidence="7">KPHMT</shortName>
    </alternativeName>
</protein>
<dbReference type="FunFam" id="3.20.20.60:FF:000003">
    <property type="entry name" value="3-methyl-2-oxobutanoate hydroxymethyltransferase"/>
    <property type="match status" value="1"/>
</dbReference>
<gene>
    <name evidence="7" type="primary">panB</name>
    <name evidence="12" type="ordered locus">Isop_1866</name>
</gene>
<evidence type="ECO:0000256" key="9">
    <source>
        <dbReference type="PIRSR" id="PIRSR000388-2"/>
    </source>
</evidence>
<dbReference type="NCBIfam" id="TIGR00222">
    <property type="entry name" value="panB"/>
    <property type="match status" value="1"/>
</dbReference>
<dbReference type="OrthoDB" id="9781789at2"/>
<feature type="binding site" evidence="7 10">
    <location>
        <position position="102"/>
    </location>
    <ligand>
        <name>Mg(2+)</name>
        <dbReference type="ChEBI" id="CHEBI:18420"/>
    </ligand>
</feature>
<dbReference type="SUPFAM" id="SSF51621">
    <property type="entry name" value="Phosphoenolpyruvate/pyruvate domain"/>
    <property type="match status" value="1"/>
</dbReference>
<keyword evidence="7 10" id="KW-0460">Magnesium</keyword>
<dbReference type="Pfam" id="PF02548">
    <property type="entry name" value="Pantoate_transf"/>
    <property type="match status" value="1"/>
</dbReference>
<feature type="region of interest" description="Disordered" evidence="11">
    <location>
        <begin position="1"/>
        <end position="25"/>
    </location>
</feature>
<dbReference type="FunCoup" id="E8R215">
    <property type="interactions" value="409"/>
</dbReference>
<dbReference type="NCBIfam" id="NF001452">
    <property type="entry name" value="PRK00311.1"/>
    <property type="match status" value="1"/>
</dbReference>
<dbReference type="KEGG" id="ipa:Isop_1866"/>
<feature type="compositionally biased region" description="Low complexity" evidence="11">
    <location>
        <begin position="1"/>
        <end position="10"/>
    </location>
</feature>
<dbReference type="GO" id="GO:0015940">
    <property type="term" value="P:pantothenate biosynthetic process"/>
    <property type="evidence" value="ECO:0007669"/>
    <property type="project" value="UniProtKB-UniRule"/>
</dbReference>
<comment type="similarity">
    <text evidence="2 7">Belongs to the PanB family.</text>
</comment>
<dbReference type="HAMAP" id="MF_00156">
    <property type="entry name" value="PanB"/>
    <property type="match status" value="1"/>
</dbReference>
<dbReference type="CDD" id="cd06557">
    <property type="entry name" value="KPHMT-like"/>
    <property type="match status" value="1"/>
</dbReference>
<evidence type="ECO:0000256" key="1">
    <source>
        <dbReference type="ARBA" id="ARBA00005033"/>
    </source>
</evidence>
<dbReference type="Proteomes" id="UP000008631">
    <property type="component" value="Chromosome"/>
</dbReference>
<feature type="active site" description="Proton acceptor" evidence="7 8">
    <location>
        <position position="197"/>
    </location>
</feature>
<feature type="binding site" evidence="7 10">
    <location>
        <position position="63"/>
    </location>
    <ligand>
        <name>Mg(2+)</name>
        <dbReference type="ChEBI" id="CHEBI:18420"/>
    </ligand>
</feature>
<dbReference type="STRING" id="575540.Isop_1866"/>
<evidence type="ECO:0000313" key="13">
    <source>
        <dbReference type="Proteomes" id="UP000008631"/>
    </source>
</evidence>
<evidence type="ECO:0000256" key="2">
    <source>
        <dbReference type="ARBA" id="ARBA00008676"/>
    </source>
</evidence>
<evidence type="ECO:0000313" key="12">
    <source>
        <dbReference type="EMBL" id="ADV62447.1"/>
    </source>
</evidence>
<comment type="cofactor">
    <cofactor evidence="7 10">
        <name>Mg(2+)</name>
        <dbReference type="ChEBI" id="CHEBI:18420"/>
    </cofactor>
    <text evidence="7 10">Binds 1 Mg(2+) ion per subunit.</text>
</comment>
<comment type="pathway">
    <text evidence="1 7">Cofactor biosynthesis; (R)-pantothenate biosynthesis; (R)-pantoate from 3-methyl-2-oxobutanoate: step 1/2.</text>
</comment>
<comment type="subcellular location">
    <subcellularLocation>
        <location evidence="7">Cytoplasm</location>
    </subcellularLocation>
</comment>
<proteinExistence type="inferred from homology"/>
<comment type="function">
    <text evidence="6 7">Catalyzes the reversible reaction in which hydroxymethyl group from 5,10-methylenetetrahydrofolate is transferred onto alpha-ketoisovalerate to form ketopantoate.</text>
</comment>
<dbReference type="GO" id="GO:0000287">
    <property type="term" value="F:magnesium ion binding"/>
    <property type="evidence" value="ECO:0007669"/>
    <property type="project" value="TreeGrafter"/>
</dbReference>
<keyword evidence="4 7" id="KW-0566">Pantothenate biosynthesis</keyword>
<dbReference type="InterPro" id="IPR015813">
    <property type="entry name" value="Pyrv/PenolPyrv_kinase-like_dom"/>
</dbReference>
<dbReference type="PANTHER" id="PTHR20881:SF0">
    <property type="entry name" value="3-METHYL-2-OXOBUTANOATE HYDROXYMETHYLTRANSFERASE"/>
    <property type="match status" value="1"/>
</dbReference>
<name>E8R215_ISOPI</name>
<sequence>MPPSCSSSPSAATPQDSSGPAVQPPDLIRYKSRGRLITMLTAYDAPTARALDRAGIDCLLVGDSVAMTVQGRETTLSVTLDQMIYHGEIVARVARRALVVIDLPFGSYQTSVAQAIDSAVRCLKETRAKAVKLEGGRTMASTIAALTSAGIPVMAHIGLTPQAVHQLGGYKIQRDEERLLEDAHAVAQAGAFAVVLECVPASAAAAVTAALTIPTIGIGAGPHCDGQVLVIHDLLGSTDGFQPKFARRYDDFASRMTDAARRFAAEVAQRTFPGPEESFEMRS</sequence>
<comment type="subunit">
    <text evidence="3 7">Homodecamer; pentamer of dimers.</text>
</comment>
<feature type="binding site" evidence="7 9">
    <location>
        <position position="132"/>
    </location>
    <ligand>
        <name>3-methyl-2-oxobutanoate</name>
        <dbReference type="ChEBI" id="CHEBI:11851"/>
    </ligand>
</feature>
<evidence type="ECO:0000256" key="11">
    <source>
        <dbReference type="SAM" id="MobiDB-lite"/>
    </source>
</evidence>
<dbReference type="UniPathway" id="UPA00028">
    <property type="reaction ID" value="UER00003"/>
</dbReference>
<dbReference type="eggNOG" id="COG0413">
    <property type="taxonomic scope" value="Bacteria"/>
</dbReference>
<evidence type="ECO:0000256" key="5">
    <source>
        <dbReference type="ARBA" id="ARBA00022679"/>
    </source>
</evidence>
<reference evidence="12 13" key="1">
    <citation type="journal article" date="2011" name="Stand. Genomic Sci.">
        <title>Complete genome sequence of Isosphaera pallida type strain (IS1B).</title>
        <authorList>
            <consortium name="US DOE Joint Genome Institute (JGI-PGF)"/>
            <person name="Goker M."/>
            <person name="Cleland D."/>
            <person name="Saunders E."/>
            <person name="Lapidus A."/>
            <person name="Nolan M."/>
            <person name="Lucas S."/>
            <person name="Hammon N."/>
            <person name="Deshpande S."/>
            <person name="Cheng J.F."/>
            <person name="Tapia R."/>
            <person name="Han C."/>
            <person name="Goodwin L."/>
            <person name="Pitluck S."/>
            <person name="Liolios K."/>
            <person name="Pagani I."/>
            <person name="Ivanova N."/>
            <person name="Mavromatis K."/>
            <person name="Pati A."/>
            <person name="Chen A."/>
            <person name="Palaniappan K."/>
            <person name="Land M."/>
            <person name="Hauser L."/>
            <person name="Chang Y.J."/>
            <person name="Jeffries C.D."/>
            <person name="Detter J.C."/>
            <person name="Beck B."/>
            <person name="Woyke T."/>
            <person name="Bristow J."/>
            <person name="Eisen J.A."/>
            <person name="Markowitz V."/>
            <person name="Hugenholtz P."/>
            <person name="Kyrpides N.C."/>
            <person name="Klenk H.P."/>
        </authorList>
    </citation>
    <scope>NUCLEOTIDE SEQUENCE [LARGE SCALE GENOMIC DNA]</scope>
    <source>
        <strain evidence="13">ATCC 43644 / DSM 9630 / IS1B</strain>
    </source>
</reference>
<evidence type="ECO:0000256" key="6">
    <source>
        <dbReference type="ARBA" id="ARBA00056497"/>
    </source>
</evidence>
<feature type="compositionally biased region" description="Polar residues" evidence="11">
    <location>
        <begin position="11"/>
        <end position="20"/>
    </location>
</feature>
<evidence type="ECO:0000256" key="4">
    <source>
        <dbReference type="ARBA" id="ARBA00022655"/>
    </source>
</evidence>
<dbReference type="EC" id="2.1.2.11" evidence="7"/>
<feature type="binding site" evidence="7 10">
    <location>
        <position position="134"/>
    </location>
    <ligand>
        <name>Mg(2+)</name>
        <dbReference type="ChEBI" id="CHEBI:18420"/>
    </ligand>
</feature>
<evidence type="ECO:0000256" key="7">
    <source>
        <dbReference type="HAMAP-Rule" id="MF_00156"/>
    </source>
</evidence>
<dbReference type="Gene3D" id="3.20.20.60">
    <property type="entry name" value="Phosphoenolpyruvate-binding domains"/>
    <property type="match status" value="1"/>
</dbReference>
<keyword evidence="7 10" id="KW-0479">Metal-binding</keyword>
<evidence type="ECO:0000256" key="8">
    <source>
        <dbReference type="PIRSR" id="PIRSR000388-1"/>
    </source>
</evidence>
<dbReference type="EMBL" id="CP002353">
    <property type="protein sequence ID" value="ADV62447.1"/>
    <property type="molecule type" value="Genomic_DNA"/>
</dbReference>
<dbReference type="InParanoid" id="E8R215"/>
<keyword evidence="5 7" id="KW-0808">Transferase</keyword>
<dbReference type="GO" id="GO:0005737">
    <property type="term" value="C:cytoplasm"/>
    <property type="evidence" value="ECO:0007669"/>
    <property type="project" value="UniProtKB-SubCell"/>
</dbReference>
<evidence type="ECO:0000256" key="3">
    <source>
        <dbReference type="ARBA" id="ARBA00011424"/>
    </source>
</evidence>
<keyword evidence="13" id="KW-1185">Reference proteome</keyword>
<dbReference type="RefSeq" id="WP_013564735.1">
    <property type="nucleotide sequence ID" value="NC_014962.1"/>
</dbReference>
<accession>E8R215</accession>
<comment type="catalytic activity">
    <reaction evidence="7">
        <text>(6R)-5,10-methylene-5,6,7,8-tetrahydrofolate + 3-methyl-2-oxobutanoate + H2O = 2-dehydropantoate + (6S)-5,6,7,8-tetrahydrofolate</text>
        <dbReference type="Rhea" id="RHEA:11824"/>
        <dbReference type="ChEBI" id="CHEBI:11561"/>
        <dbReference type="ChEBI" id="CHEBI:11851"/>
        <dbReference type="ChEBI" id="CHEBI:15377"/>
        <dbReference type="ChEBI" id="CHEBI:15636"/>
        <dbReference type="ChEBI" id="CHEBI:57453"/>
        <dbReference type="EC" id="2.1.2.11"/>
    </reaction>
</comment>
<feature type="binding site" evidence="7 9">
    <location>
        <position position="102"/>
    </location>
    <ligand>
        <name>3-methyl-2-oxobutanoate</name>
        <dbReference type="ChEBI" id="CHEBI:11851"/>
    </ligand>
</feature>
<feature type="binding site" evidence="7 9">
    <location>
        <begin position="63"/>
        <end position="64"/>
    </location>
    <ligand>
        <name>3-methyl-2-oxobutanoate</name>
        <dbReference type="ChEBI" id="CHEBI:11851"/>
    </ligand>
</feature>
<dbReference type="InterPro" id="IPR003700">
    <property type="entry name" value="Pantoate_hydroxy_MeTrfase"/>
</dbReference>
<dbReference type="HOGENOM" id="CLU_036645_1_0_0"/>
<dbReference type="PIRSF" id="PIRSF000388">
    <property type="entry name" value="Pantoate_hydroxy_MeTrfase"/>
    <property type="match status" value="1"/>
</dbReference>
<dbReference type="PANTHER" id="PTHR20881">
    <property type="entry name" value="3-METHYL-2-OXOBUTANOATE HYDROXYMETHYLTRANSFERASE"/>
    <property type="match status" value="1"/>
</dbReference>
<dbReference type="GO" id="GO:0003864">
    <property type="term" value="F:3-methyl-2-oxobutanoate hydroxymethyltransferase activity"/>
    <property type="evidence" value="ECO:0007669"/>
    <property type="project" value="UniProtKB-UniRule"/>
</dbReference>
<evidence type="ECO:0000256" key="10">
    <source>
        <dbReference type="PIRSR" id="PIRSR000388-3"/>
    </source>
</evidence>
<organism evidence="12 13">
    <name type="scientific">Isosphaera pallida (strain ATCC 43644 / DSM 9630 / IS1B)</name>
    <dbReference type="NCBI Taxonomy" id="575540"/>
    <lineage>
        <taxon>Bacteria</taxon>
        <taxon>Pseudomonadati</taxon>
        <taxon>Planctomycetota</taxon>
        <taxon>Planctomycetia</taxon>
        <taxon>Isosphaerales</taxon>
        <taxon>Isosphaeraceae</taxon>
        <taxon>Isosphaera</taxon>
    </lineage>
</organism>